<dbReference type="RefSeq" id="WP_075150876.1">
    <property type="nucleotide sequence ID" value="NZ_CP018820.1"/>
</dbReference>
<sequence>MILAALLLIQAETAIEAEREFNRTAQTEGQWTAFRRYATDDAVMFVPRPENAQKFLKDRKDPPVAVQWWPAESYVSCDGTAAVNTGPWAAPRGSGFFTTVWVRQADGGWKWVYDGGDSLKTPRALPERPRVRHAACGSAPPPAPALPGPDRGANGSRDGSLRWNWAMTPDGGRSFTASIWTGERFEDIVTDRVAGSQ</sequence>
<dbReference type="Proteomes" id="UP000286681">
    <property type="component" value="Unassembled WGS sequence"/>
</dbReference>
<evidence type="ECO:0000313" key="5">
    <source>
        <dbReference type="Proteomes" id="UP000286681"/>
    </source>
</evidence>
<dbReference type="Gene3D" id="3.10.450.50">
    <property type="match status" value="1"/>
</dbReference>
<reference evidence="3 5" key="3">
    <citation type="submission" date="2018-07" db="EMBL/GenBank/DDBJ databases">
        <title>Genomic and Epidemiologic Investigation of an Indolent Hospital Outbreak.</title>
        <authorList>
            <person name="Johnson R.C."/>
            <person name="Deming C."/>
            <person name="Conlan S."/>
            <person name="Zellmer C.J."/>
            <person name="Michelin A.V."/>
            <person name="Lee-Lin S."/>
            <person name="Thomas P.J."/>
            <person name="Park M."/>
            <person name="Weingarten R.A."/>
            <person name="Less J."/>
            <person name="Dekker J.P."/>
            <person name="Frank K.M."/>
            <person name="Musser K.A."/>
            <person name="Mcquiston J.R."/>
            <person name="Henderson D.K."/>
            <person name="Lau A.F."/>
            <person name="Palmore T.N."/>
            <person name="Segre J.A."/>
        </authorList>
    </citation>
    <scope>NUCLEOTIDE SEQUENCE [LARGE SCALE GENOMIC DNA]</scope>
    <source>
        <strain evidence="3 5">SK-NIH.Env10_0317</strain>
    </source>
</reference>
<dbReference type="GeneID" id="44131932"/>
<dbReference type="SUPFAM" id="SSF54427">
    <property type="entry name" value="NTF2-like"/>
    <property type="match status" value="1"/>
</dbReference>
<protein>
    <recommendedName>
        <fullName evidence="6">DUF4440 domain-containing protein</fullName>
    </recommendedName>
</protein>
<evidence type="ECO:0000313" key="2">
    <source>
        <dbReference type="EMBL" id="APR51893.1"/>
    </source>
</evidence>
<reference evidence="2" key="1">
    <citation type="submission" date="2016-12" db="EMBL/GenBank/DDBJ databases">
        <title>Whole genome sequencing of Sphingomonas koreensis.</title>
        <authorList>
            <person name="Conlan S."/>
            <person name="Thomas P.J."/>
            <person name="Mullikin J."/>
            <person name="Palmore T.N."/>
            <person name="Frank K.M."/>
            <person name="Segre J.A."/>
        </authorList>
    </citation>
    <scope>NUCLEOTIDE SEQUENCE</scope>
    <source>
        <strain evidence="2">ABOJV</strain>
    </source>
</reference>
<organism evidence="2 4">
    <name type="scientific">Sphingomonas koreensis</name>
    <dbReference type="NCBI Taxonomy" id="93064"/>
    <lineage>
        <taxon>Bacteria</taxon>
        <taxon>Pseudomonadati</taxon>
        <taxon>Pseudomonadota</taxon>
        <taxon>Alphaproteobacteria</taxon>
        <taxon>Sphingomonadales</taxon>
        <taxon>Sphingomonadaceae</taxon>
        <taxon>Sphingomonas</taxon>
    </lineage>
</organism>
<evidence type="ECO:0008006" key="6">
    <source>
        <dbReference type="Google" id="ProtNLM"/>
    </source>
</evidence>
<dbReference type="STRING" id="93064.BRX40_05090"/>
<dbReference type="KEGG" id="skr:BRX40_05090"/>
<dbReference type="EMBL" id="CP018820">
    <property type="protein sequence ID" value="APR51893.1"/>
    <property type="molecule type" value="Genomic_DNA"/>
</dbReference>
<keyword evidence="4" id="KW-1185">Reference proteome</keyword>
<dbReference type="OrthoDB" id="7201546at2"/>
<reference evidence="4" key="2">
    <citation type="submission" date="2016-12" db="EMBL/GenBank/DDBJ databases">
        <title>Whole genome sequencing of Sphingomonas sp. ABOJV.</title>
        <authorList>
            <person name="Conlan S."/>
            <person name="Thomas P.J."/>
            <person name="Mullikin J."/>
            <person name="Palmore T.N."/>
            <person name="Frank K.M."/>
            <person name="Segre J.A."/>
        </authorList>
    </citation>
    <scope>NUCLEOTIDE SEQUENCE [LARGE SCALE GENOMIC DNA]</scope>
    <source>
        <strain evidence="4">ABOJV</strain>
    </source>
</reference>
<proteinExistence type="predicted"/>
<gene>
    <name evidence="2" type="ORF">BRX40_05090</name>
    <name evidence="3" type="ORF">CA257_00920</name>
</gene>
<dbReference type="EMBL" id="QQWO01000001">
    <property type="protein sequence ID" value="RSV08074.1"/>
    <property type="molecule type" value="Genomic_DNA"/>
</dbReference>
<dbReference type="InterPro" id="IPR032710">
    <property type="entry name" value="NTF2-like_dom_sf"/>
</dbReference>
<name>A0A1L6J7G4_9SPHN</name>
<feature type="region of interest" description="Disordered" evidence="1">
    <location>
        <begin position="133"/>
        <end position="159"/>
    </location>
</feature>
<accession>A0A1L6J7G4</accession>
<evidence type="ECO:0000313" key="3">
    <source>
        <dbReference type="EMBL" id="RSV08074.1"/>
    </source>
</evidence>
<dbReference type="AlphaFoldDB" id="A0A1L6J7G4"/>
<evidence type="ECO:0000256" key="1">
    <source>
        <dbReference type="SAM" id="MobiDB-lite"/>
    </source>
</evidence>
<evidence type="ECO:0000313" key="4">
    <source>
        <dbReference type="Proteomes" id="UP000185161"/>
    </source>
</evidence>
<dbReference type="Proteomes" id="UP000185161">
    <property type="component" value="Chromosome"/>
</dbReference>